<feature type="compositionally biased region" description="Polar residues" evidence="17">
    <location>
        <begin position="202"/>
        <end position="217"/>
    </location>
</feature>
<dbReference type="InterPro" id="IPR026229">
    <property type="entry name" value="VOPP1"/>
</dbReference>
<evidence type="ECO:0000313" key="20">
    <source>
        <dbReference type="EMBL" id="PVD30079.1"/>
    </source>
</evidence>
<evidence type="ECO:0000256" key="6">
    <source>
        <dbReference type="ARBA" id="ARBA00022753"/>
    </source>
</evidence>
<evidence type="ECO:0000256" key="16">
    <source>
        <dbReference type="ARBA" id="ARBA00046288"/>
    </source>
</evidence>
<evidence type="ECO:0000256" key="1">
    <source>
        <dbReference type="ARBA" id="ARBA00004156"/>
    </source>
</evidence>
<keyword evidence="11" id="KW-0458">Lysosome</keyword>
<sequence length="236" mass="26280">MSTGRWATRVSAICAVVVQELFVQVASEYCGDNKYCQPPYKCCENALACCYDHDNSYSRGFRLHVWNMWYFWLVIIFILMSCFGGCGYYRRRRLAALQQSAEIQPSRCHVTHERCANTRQSYYAYTGPGADPVPDVLHLPPPYTEVMNQPNLYPVNKVDLPPYPGPPSAKGESSCLPGDTIHPPPYTELTPSMPVSLGDGSLHQSAPTVSVTHTEASTQEHDITTGRRNLEAANNG</sequence>
<feature type="transmembrane region" description="Helical" evidence="18">
    <location>
        <begin position="69"/>
        <end position="89"/>
    </location>
</feature>
<evidence type="ECO:0000256" key="5">
    <source>
        <dbReference type="ARBA" id="ARBA00022729"/>
    </source>
</evidence>
<evidence type="ECO:0000256" key="15">
    <source>
        <dbReference type="ARBA" id="ARBA00035715"/>
    </source>
</evidence>
<feature type="signal peptide" evidence="19">
    <location>
        <begin position="1"/>
        <end position="27"/>
    </location>
</feature>
<evidence type="ECO:0000256" key="10">
    <source>
        <dbReference type="ARBA" id="ARBA00023163"/>
    </source>
</evidence>
<dbReference type="OMA" id="FILMTCC"/>
<proteinExistence type="inferred from homology"/>
<dbReference type="Proteomes" id="UP000245119">
    <property type="component" value="Linkage Group LG5"/>
</dbReference>
<keyword evidence="4 18" id="KW-0812">Transmembrane</keyword>
<dbReference type="GO" id="GO:0005765">
    <property type="term" value="C:lysosomal membrane"/>
    <property type="evidence" value="ECO:0007669"/>
    <property type="project" value="UniProtKB-SubCell"/>
</dbReference>
<keyword evidence="12" id="KW-0968">Cytoplasmic vesicle</keyword>
<feature type="chain" id="PRO_5015706560" description="WW domain binding protein VOPP1" evidence="19">
    <location>
        <begin position="28"/>
        <end position="236"/>
    </location>
</feature>
<dbReference type="PANTHER" id="PTHR14971">
    <property type="entry name" value="VESICULAR, OVEREXPRESSED IN CANCER, PROSURVIVAL PROTEIN 1"/>
    <property type="match status" value="1"/>
</dbReference>
<keyword evidence="8" id="KW-0805">Transcription regulation</keyword>
<evidence type="ECO:0000256" key="13">
    <source>
        <dbReference type="ARBA" id="ARBA00035628"/>
    </source>
</evidence>
<name>A0A2T7P9I5_POMCA</name>
<keyword evidence="6" id="KW-0967">Endosome</keyword>
<evidence type="ECO:0000256" key="11">
    <source>
        <dbReference type="ARBA" id="ARBA00023228"/>
    </source>
</evidence>
<evidence type="ECO:0000256" key="9">
    <source>
        <dbReference type="ARBA" id="ARBA00023136"/>
    </source>
</evidence>
<reference evidence="20 21" key="1">
    <citation type="submission" date="2018-04" db="EMBL/GenBank/DDBJ databases">
        <title>The genome of golden apple snail Pomacea canaliculata provides insight into stress tolerance and invasive adaptation.</title>
        <authorList>
            <person name="Liu C."/>
            <person name="Liu B."/>
            <person name="Ren Y."/>
            <person name="Zhang Y."/>
            <person name="Wang H."/>
            <person name="Li S."/>
            <person name="Jiang F."/>
            <person name="Yin L."/>
            <person name="Zhang G."/>
            <person name="Qian W."/>
            <person name="Fan W."/>
        </authorList>
    </citation>
    <scope>NUCLEOTIDE SEQUENCE [LARGE SCALE GENOMIC DNA]</scope>
    <source>
        <strain evidence="20">SZHN2017</strain>
        <tissue evidence="20">Muscle</tissue>
    </source>
</reference>
<evidence type="ECO:0000256" key="12">
    <source>
        <dbReference type="ARBA" id="ARBA00023329"/>
    </source>
</evidence>
<keyword evidence="9 18" id="KW-0472">Membrane</keyword>
<dbReference type="AlphaFoldDB" id="A0A2T7P9I5"/>
<comment type="caution">
    <text evidence="20">The sequence shown here is derived from an EMBL/GenBank/DDBJ whole genome shotgun (WGS) entry which is preliminary data.</text>
</comment>
<evidence type="ECO:0000256" key="3">
    <source>
        <dbReference type="ARBA" id="ARBA00006655"/>
    </source>
</evidence>
<keyword evidence="7 18" id="KW-1133">Transmembrane helix</keyword>
<dbReference type="PANTHER" id="PTHR14971:SF2">
    <property type="entry name" value="VESICULAR, OVEREXPRESSED IN CANCER, PROSURVIVAL PROTEIN 1"/>
    <property type="match status" value="1"/>
</dbReference>
<feature type="compositionally biased region" description="Basic and acidic residues" evidence="17">
    <location>
        <begin position="218"/>
        <end position="230"/>
    </location>
</feature>
<evidence type="ECO:0000256" key="19">
    <source>
        <dbReference type="SAM" id="SignalP"/>
    </source>
</evidence>
<keyword evidence="21" id="KW-1185">Reference proteome</keyword>
<keyword evidence="5 19" id="KW-0732">Signal</keyword>
<feature type="region of interest" description="Disordered" evidence="17">
    <location>
        <begin position="163"/>
        <end position="236"/>
    </location>
</feature>
<comment type="similarity">
    <text evidence="3">Belongs to the VOPP1/ECOP family.</text>
</comment>
<protein>
    <recommendedName>
        <fullName evidence="14">WW domain binding protein VOPP1</fullName>
    </recommendedName>
    <alternativeName>
        <fullName evidence="15">Vesicular, overexpressed in cancer, prosurvival protein 1</fullName>
    </alternativeName>
</protein>
<organism evidence="20 21">
    <name type="scientific">Pomacea canaliculata</name>
    <name type="common">Golden apple snail</name>
    <dbReference type="NCBI Taxonomy" id="400727"/>
    <lineage>
        <taxon>Eukaryota</taxon>
        <taxon>Metazoa</taxon>
        <taxon>Spiralia</taxon>
        <taxon>Lophotrochozoa</taxon>
        <taxon>Mollusca</taxon>
        <taxon>Gastropoda</taxon>
        <taxon>Caenogastropoda</taxon>
        <taxon>Architaenioglossa</taxon>
        <taxon>Ampullarioidea</taxon>
        <taxon>Ampullariidae</taxon>
        <taxon>Pomacea</taxon>
    </lineage>
</organism>
<evidence type="ECO:0000256" key="18">
    <source>
        <dbReference type="SAM" id="Phobius"/>
    </source>
</evidence>
<evidence type="ECO:0000313" key="21">
    <source>
        <dbReference type="Proteomes" id="UP000245119"/>
    </source>
</evidence>
<dbReference type="GO" id="GO:0031902">
    <property type="term" value="C:late endosome membrane"/>
    <property type="evidence" value="ECO:0007669"/>
    <property type="project" value="UniProtKB-SubCell"/>
</dbReference>
<evidence type="ECO:0000256" key="2">
    <source>
        <dbReference type="ARBA" id="ARBA00004656"/>
    </source>
</evidence>
<dbReference type="STRING" id="400727.A0A2T7P9I5"/>
<dbReference type="OrthoDB" id="6629737at2759"/>
<evidence type="ECO:0000256" key="14">
    <source>
        <dbReference type="ARBA" id="ARBA00035708"/>
    </source>
</evidence>
<evidence type="ECO:0000256" key="8">
    <source>
        <dbReference type="ARBA" id="ARBA00023015"/>
    </source>
</evidence>
<dbReference type="EMBL" id="PZQS01000005">
    <property type="protein sequence ID" value="PVD30079.1"/>
    <property type="molecule type" value="Genomic_DNA"/>
</dbReference>
<gene>
    <name evidence="20" type="ORF">C0Q70_09340</name>
</gene>
<evidence type="ECO:0000256" key="7">
    <source>
        <dbReference type="ARBA" id="ARBA00022989"/>
    </source>
</evidence>
<evidence type="ECO:0000256" key="17">
    <source>
        <dbReference type="SAM" id="MobiDB-lite"/>
    </source>
</evidence>
<keyword evidence="10" id="KW-0804">Transcription</keyword>
<comment type="subcellular location">
    <subcellularLocation>
        <location evidence="1">Cytoplasmic vesicle membrane</location>
    </subcellularLocation>
    <subcellularLocation>
        <location evidence="16">Endomembrane system</location>
        <topology evidence="16">Single-pass type I membrane protein</topology>
    </subcellularLocation>
    <subcellularLocation>
        <location evidence="13">Late endosome membrane</location>
        <topology evidence="13">Single-pass membrane protein</topology>
    </subcellularLocation>
    <subcellularLocation>
        <location evidence="2">Lysosome membrane</location>
    </subcellularLocation>
</comment>
<evidence type="ECO:0000256" key="4">
    <source>
        <dbReference type="ARBA" id="ARBA00022692"/>
    </source>
</evidence>
<accession>A0A2T7P9I5</accession>